<dbReference type="Proteomes" id="UP000295711">
    <property type="component" value="Unassembled WGS sequence"/>
</dbReference>
<sequence>MGKDYLYYKYSDFLKKQYLAKVYKLPVNLPVTCPNRVNGQGCSFCAESGTGFEAMSAEISVTEQLMKTQEFIRRRYKAQKFIVYFQNYTNTYLPLGSLRKYMEEAAKLPDIVEIAISTRPDCIREDYLDVMEEIADTCHISIGIELGLQTANYHTLKEIRRGHGLAEYLDACLRIQKRDFLLCTHAILNLPGDTLEDVIETAKIISIMGNHLVKAHSLYIARETEMARLFETGRLEIGTKEDYFLRLQTFLEYLSPDIAVERLFSRIPEAEALFSNWQTSWWKLQDEFLAHMEAHKSFQGKRYDYRNGPALKIFDDR</sequence>
<dbReference type="AlphaFoldDB" id="A0A4R2LIQ1"/>
<evidence type="ECO:0000256" key="1">
    <source>
        <dbReference type="ARBA" id="ARBA00001966"/>
    </source>
</evidence>
<dbReference type="NCBIfam" id="TIGR01212">
    <property type="entry name" value="TIGR01212 family radical SAM protein"/>
    <property type="match status" value="1"/>
</dbReference>
<dbReference type="SFLD" id="SFLDG01091">
    <property type="entry name" value="uncharacterized_CHP01210-like"/>
    <property type="match status" value="1"/>
</dbReference>
<dbReference type="Pfam" id="PF04055">
    <property type="entry name" value="Radical_SAM"/>
    <property type="match status" value="1"/>
</dbReference>
<dbReference type="GO" id="GO:0051539">
    <property type="term" value="F:4 iron, 4 sulfur cluster binding"/>
    <property type="evidence" value="ECO:0007669"/>
    <property type="project" value="UniProtKB-KW"/>
</dbReference>
<dbReference type="InterPro" id="IPR039661">
    <property type="entry name" value="ELP3"/>
</dbReference>
<name>A0A4R2LIQ1_9FIRM</name>
<keyword evidence="6" id="KW-0411">Iron-sulfur</keyword>
<dbReference type="SMART" id="SM00729">
    <property type="entry name" value="Elp3"/>
    <property type="match status" value="1"/>
</dbReference>
<dbReference type="OrthoDB" id="9801689at2"/>
<keyword evidence="9" id="KW-1185">Reference proteome</keyword>
<dbReference type="SUPFAM" id="SSF102114">
    <property type="entry name" value="Radical SAM enzymes"/>
    <property type="match status" value="1"/>
</dbReference>
<comment type="cofactor">
    <cofactor evidence="1">
        <name>[4Fe-4S] cluster</name>
        <dbReference type="ChEBI" id="CHEBI:49883"/>
    </cofactor>
</comment>
<gene>
    <name evidence="8" type="ORF">EV212_10155</name>
</gene>
<evidence type="ECO:0000313" key="9">
    <source>
        <dbReference type="Proteomes" id="UP000295711"/>
    </source>
</evidence>
<dbReference type="SFLD" id="SFLDS00029">
    <property type="entry name" value="Radical_SAM"/>
    <property type="match status" value="1"/>
</dbReference>
<evidence type="ECO:0000256" key="4">
    <source>
        <dbReference type="ARBA" id="ARBA00022723"/>
    </source>
</evidence>
<dbReference type="InterPro" id="IPR023404">
    <property type="entry name" value="rSAM_horseshoe"/>
</dbReference>
<evidence type="ECO:0000256" key="2">
    <source>
        <dbReference type="ARBA" id="ARBA00022485"/>
    </source>
</evidence>
<dbReference type="PANTHER" id="PTHR11135:SF1">
    <property type="entry name" value="PROTEIN YHCC"/>
    <property type="match status" value="1"/>
</dbReference>
<keyword evidence="2" id="KW-0004">4Fe-4S</keyword>
<dbReference type="GO" id="GO:0046872">
    <property type="term" value="F:metal ion binding"/>
    <property type="evidence" value="ECO:0007669"/>
    <property type="project" value="UniProtKB-KW"/>
</dbReference>
<dbReference type="GO" id="GO:0003824">
    <property type="term" value="F:catalytic activity"/>
    <property type="evidence" value="ECO:0007669"/>
    <property type="project" value="InterPro"/>
</dbReference>
<dbReference type="InterPro" id="IPR058240">
    <property type="entry name" value="rSAM_sf"/>
</dbReference>
<dbReference type="InterPro" id="IPR032432">
    <property type="entry name" value="Radical_SAM_C"/>
</dbReference>
<dbReference type="Gene3D" id="3.80.30.20">
    <property type="entry name" value="tm_1862 like domain"/>
    <property type="match status" value="1"/>
</dbReference>
<reference evidence="8 9" key="1">
    <citation type="submission" date="2019-03" db="EMBL/GenBank/DDBJ databases">
        <title>Genomic Encyclopedia of Type Strains, Phase IV (KMG-IV): sequencing the most valuable type-strain genomes for metagenomic binning, comparative biology and taxonomic classification.</title>
        <authorList>
            <person name="Goeker M."/>
        </authorList>
    </citation>
    <scope>NUCLEOTIDE SEQUENCE [LARGE SCALE GENOMIC DNA]</scope>
    <source>
        <strain evidence="8 9">DSM 28559</strain>
    </source>
</reference>
<dbReference type="Pfam" id="PF16199">
    <property type="entry name" value="Radical_SAM_C"/>
    <property type="match status" value="1"/>
</dbReference>
<dbReference type="PANTHER" id="PTHR11135">
    <property type="entry name" value="HISTONE ACETYLTRANSFERASE-RELATED"/>
    <property type="match status" value="1"/>
</dbReference>
<evidence type="ECO:0000256" key="6">
    <source>
        <dbReference type="ARBA" id="ARBA00023014"/>
    </source>
</evidence>
<evidence type="ECO:0000313" key="8">
    <source>
        <dbReference type="EMBL" id="TCO86275.1"/>
    </source>
</evidence>
<accession>A0A4R2LIQ1</accession>
<evidence type="ECO:0000256" key="5">
    <source>
        <dbReference type="ARBA" id="ARBA00023004"/>
    </source>
</evidence>
<evidence type="ECO:0000259" key="7">
    <source>
        <dbReference type="PROSITE" id="PS51918"/>
    </source>
</evidence>
<dbReference type="SFLD" id="SFLDG01086">
    <property type="entry name" value="elongater_protein-like"/>
    <property type="match status" value="1"/>
</dbReference>
<evidence type="ECO:0000256" key="3">
    <source>
        <dbReference type="ARBA" id="ARBA00022691"/>
    </source>
</evidence>
<organism evidence="8 9">
    <name type="scientific">Frisingicoccus caecimuris</name>
    <dbReference type="NCBI Taxonomy" id="1796636"/>
    <lineage>
        <taxon>Bacteria</taxon>
        <taxon>Bacillati</taxon>
        <taxon>Bacillota</taxon>
        <taxon>Clostridia</taxon>
        <taxon>Lachnospirales</taxon>
        <taxon>Lachnospiraceae</taxon>
        <taxon>Frisingicoccus</taxon>
    </lineage>
</organism>
<dbReference type="InterPro" id="IPR007197">
    <property type="entry name" value="rSAM"/>
</dbReference>
<comment type="caution">
    <text evidence="8">The sequence shown here is derived from an EMBL/GenBank/DDBJ whole genome shotgun (WGS) entry which is preliminary data.</text>
</comment>
<keyword evidence="5" id="KW-0408">Iron</keyword>
<dbReference type="PROSITE" id="PS51918">
    <property type="entry name" value="RADICAL_SAM"/>
    <property type="match status" value="1"/>
</dbReference>
<dbReference type="EMBL" id="SLXA01000001">
    <property type="protein sequence ID" value="TCO86275.1"/>
    <property type="molecule type" value="Genomic_DNA"/>
</dbReference>
<keyword evidence="3" id="KW-0949">S-adenosyl-L-methionine</keyword>
<dbReference type="RefSeq" id="WP_132087129.1">
    <property type="nucleotide sequence ID" value="NZ_JANKAQ010000005.1"/>
</dbReference>
<keyword evidence="4" id="KW-0479">Metal-binding</keyword>
<proteinExistence type="predicted"/>
<feature type="domain" description="Radical SAM core" evidence="7">
    <location>
        <begin position="19"/>
        <end position="257"/>
    </location>
</feature>
<dbReference type="InterPro" id="IPR006638">
    <property type="entry name" value="Elp3/MiaA/NifB-like_rSAM"/>
</dbReference>
<dbReference type="InterPro" id="IPR005911">
    <property type="entry name" value="YhcC-like"/>
</dbReference>
<protein>
    <recommendedName>
        <fullName evidence="7">Radical SAM core domain-containing protein</fullName>
    </recommendedName>
</protein>